<reference evidence="3" key="2">
    <citation type="submission" date="2020-03" db="EMBL/GenBank/DDBJ databases">
        <title>Complete Genome Sequence of Adlercreutzia sp. strain 8CFCBH1 Producing Equol, Isolated from Healthy Japanese Feces.</title>
        <authorList>
            <person name="Ogata Y."/>
            <person name="Sakamoto M."/>
            <person name="Ohkuma M."/>
            <person name="Hattori M."/>
            <person name="Suda W."/>
        </authorList>
    </citation>
    <scope>NUCLEOTIDE SEQUENCE [LARGE SCALE GENOMIC DNA]</scope>
    <source>
        <strain evidence="3">8CFCBH1</strain>
    </source>
</reference>
<proteinExistence type="predicted"/>
<accession>A0A6F8SIA2</accession>
<sequence>MRAFIPCKDHVPYNVNFYSAWLGFSDMGFETIPYFDPSELLGVERGDVVVGGIGSCQAVLRRFGVQIPQINYPESLTPFLGRELWRSTINQVNNDIKSWPLFVKPVEDKKFTGKVIKGISDLVGCGISGENPPVICSEVVDFGAEWRCFVRYGEVLDVRPYKGDWRLHFDPSTIESAVKEYRDAPAGYGIDFGVTADRRTLLVEVNDGYALGCYGLQHDLYAQLLSARWSELMGVEDELSYIGVHSGM</sequence>
<feature type="domain" description="ATP-grasp" evidence="1">
    <location>
        <begin position="79"/>
        <end position="224"/>
    </location>
</feature>
<gene>
    <name evidence="2" type="ORF">ADCFC_04680</name>
</gene>
<evidence type="ECO:0000313" key="3">
    <source>
        <dbReference type="Proteomes" id="UP000501727"/>
    </source>
</evidence>
<reference evidence="3" key="1">
    <citation type="journal article" date="2020" name="Microbiol. Resour. Announc.">
        <title>Complete Genome Sequence of Adlercreutzia sp. Strain 8CFCBH1, a Potent Producer of Equol, Isolated from Healthy Japanese Feces.</title>
        <authorList>
            <person name="Ogata Y."/>
            <person name="Sakamoto M."/>
            <person name="Ohkuma M."/>
            <person name="Hattori M."/>
            <person name="Suda W."/>
        </authorList>
    </citation>
    <scope>NUCLEOTIDE SEQUENCE [LARGE SCALE GENOMIC DNA]</scope>
    <source>
        <strain evidence="3">8CFCBH1</strain>
    </source>
</reference>
<evidence type="ECO:0000313" key="2">
    <source>
        <dbReference type="EMBL" id="BCA87969.1"/>
    </source>
</evidence>
<dbReference type="AlphaFoldDB" id="A0A6F8SIA2"/>
<dbReference type="Proteomes" id="UP000501727">
    <property type="component" value="Chromosome"/>
</dbReference>
<protein>
    <recommendedName>
        <fullName evidence="1">ATP-grasp domain-containing protein</fullName>
    </recommendedName>
</protein>
<dbReference type="Pfam" id="PF18299">
    <property type="entry name" value="R2K_2"/>
    <property type="match status" value="1"/>
</dbReference>
<evidence type="ECO:0000259" key="1">
    <source>
        <dbReference type="Pfam" id="PF18299"/>
    </source>
</evidence>
<dbReference type="KEGG" id="ahat:ADCFC_05880"/>
<organism evidence="2 3">
    <name type="scientific">Adlercreutzia hattorii</name>
    <dbReference type="NCBI Taxonomy" id="2707299"/>
    <lineage>
        <taxon>Bacteria</taxon>
        <taxon>Bacillati</taxon>
        <taxon>Actinomycetota</taxon>
        <taxon>Coriobacteriia</taxon>
        <taxon>Eggerthellales</taxon>
        <taxon>Eggerthellaceae</taxon>
        <taxon>Adlercreutzia</taxon>
    </lineage>
</organism>
<keyword evidence="3" id="KW-1185">Reference proteome</keyword>
<name>A0A6F8SIA2_9ACTN</name>
<dbReference type="InterPro" id="IPR041261">
    <property type="entry name" value="R2K_2"/>
</dbReference>
<dbReference type="EMBL" id="AP022829">
    <property type="protein sequence ID" value="BCA87969.1"/>
    <property type="molecule type" value="Genomic_DNA"/>
</dbReference>